<dbReference type="InterPro" id="IPR000253">
    <property type="entry name" value="FHA_dom"/>
</dbReference>
<dbReference type="InterPro" id="IPR050923">
    <property type="entry name" value="Cell_Proc_Reg/RNA_Proc"/>
</dbReference>
<gene>
    <name evidence="4" type="ORF">RIF23_15220</name>
</gene>
<reference evidence="5" key="1">
    <citation type="submission" date="2023-07" db="EMBL/GenBank/DDBJ databases">
        <title>Novel species in the genus Lipingzhangella isolated from Sambhar Salt Lake.</title>
        <authorList>
            <person name="Jiya N."/>
            <person name="Kajale S."/>
            <person name="Sharma A."/>
        </authorList>
    </citation>
    <scope>NUCLEOTIDE SEQUENCE [LARGE SCALE GENOMIC DNA]</scope>
    <source>
        <strain evidence="5">LS1_29</strain>
    </source>
</reference>
<dbReference type="SMART" id="SM00240">
    <property type="entry name" value="FHA"/>
    <property type="match status" value="1"/>
</dbReference>
<protein>
    <submittedName>
        <fullName evidence="4">FHA domain-containing protein</fullName>
    </submittedName>
</protein>
<evidence type="ECO:0000256" key="1">
    <source>
        <dbReference type="ARBA" id="ARBA00022553"/>
    </source>
</evidence>
<evidence type="ECO:0000259" key="3">
    <source>
        <dbReference type="PROSITE" id="PS50006"/>
    </source>
</evidence>
<accession>A0ABU2H8K2</accession>
<feature type="domain" description="FHA" evidence="3">
    <location>
        <begin position="177"/>
        <end position="236"/>
    </location>
</feature>
<dbReference type="SUPFAM" id="SSF49879">
    <property type="entry name" value="SMAD/FHA domain"/>
    <property type="match status" value="1"/>
</dbReference>
<sequence>MSCPHSSVTDGYCDACGIRMTPAPSGPSVPLPPPQGAPVGVPCPNPGCGAPVLDRFCEECGTDIQAPDRPPQQPFAGPTPGADPHVSGPPATGPPPPAAQPAAHPHTAAPAPPSSAGTQADSPPQDAAPSPVTWTAIVWADPAYYQAMVDQEVIDANELTFPEYFPQRRIPLAGSKVRIGRRSRARGIEPEIDLGAPPGDPAVSARHAVLVPRPDGSWALRDEGSTNGTMVNGMDGPIDPDTEVPLADGDRIYLGAWTVITMQRG</sequence>
<dbReference type="Proteomes" id="UP001250214">
    <property type="component" value="Unassembled WGS sequence"/>
</dbReference>
<dbReference type="PROSITE" id="PS50006">
    <property type="entry name" value="FHA_DOMAIN"/>
    <property type="match status" value="1"/>
</dbReference>
<feature type="region of interest" description="Disordered" evidence="2">
    <location>
        <begin position="62"/>
        <end position="130"/>
    </location>
</feature>
<dbReference type="InterPro" id="IPR008984">
    <property type="entry name" value="SMAD_FHA_dom_sf"/>
</dbReference>
<feature type="region of interest" description="Disordered" evidence="2">
    <location>
        <begin position="219"/>
        <end position="238"/>
    </location>
</feature>
<dbReference type="RefSeq" id="WP_310913188.1">
    <property type="nucleotide sequence ID" value="NZ_JAVLVT010000006.1"/>
</dbReference>
<name>A0ABU2H8K2_9ACTN</name>
<dbReference type="CDD" id="cd00060">
    <property type="entry name" value="FHA"/>
    <property type="match status" value="1"/>
</dbReference>
<organism evidence="4 5">
    <name type="scientific">Lipingzhangella rawalii</name>
    <dbReference type="NCBI Taxonomy" id="2055835"/>
    <lineage>
        <taxon>Bacteria</taxon>
        <taxon>Bacillati</taxon>
        <taxon>Actinomycetota</taxon>
        <taxon>Actinomycetes</taxon>
        <taxon>Streptosporangiales</taxon>
        <taxon>Nocardiopsidaceae</taxon>
        <taxon>Lipingzhangella</taxon>
    </lineage>
</organism>
<keyword evidence="5" id="KW-1185">Reference proteome</keyword>
<evidence type="ECO:0000313" key="5">
    <source>
        <dbReference type="Proteomes" id="UP001250214"/>
    </source>
</evidence>
<evidence type="ECO:0000256" key="2">
    <source>
        <dbReference type="SAM" id="MobiDB-lite"/>
    </source>
</evidence>
<dbReference type="Pfam" id="PF00498">
    <property type="entry name" value="FHA"/>
    <property type="match status" value="1"/>
</dbReference>
<dbReference type="PANTHER" id="PTHR23308">
    <property type="entry name" value="NUCLEAR INHIBITOR OF PROTEIN PHOSPHATASE-1"/>
    <property type="match status" value="1"/>
</dbReference>
<dbReference type="EMBL" id="JAVLVT010000006">
    <property type="protein sequence ID" value="MDS1271645.1"/>
    <property type="molecule type" value="Genomic_DNA"/>
</dbReference>
<proteinExistence type="predicted"/>
<comment type="caution">
    <text evidence="4">The sequence shown here is derived from an EMBL/GenBank/DDBJ whole genome shotgun (WGS) entry which is preliminary data.</text>
</comment>
<dbReference type="Gene3D" id="2.60.200.20">
    <property type="match status" value="1"/>
</dbReference>
<keyword evidence="1" id="KW-0597">Phosphoprotein</keyword>
<feature type="compositionally biased region" description="Low complexity" evidence="2">
    <location>
        <begin position="100"/>
        <end position="130"/>
    </location>
</feature>
<evidence type="ECO:0000313" key="4">
    <source>
        <dbReference type="EMBL" id="MDS1271645.1"/>
    </source>
</evidence>